<sequence length="62" mass="6515">MGAGLSFSVPLCATQGDKWPDAASRGRVLRARAQSDPTSVLPAGPLAEQTVSYIVREDDNNA</sequence>
<protein>
    <submittedName>
        <fullName evidence="1">Uncharacterized protein</fullName>
    </submittedName>
</protein>
<organism evidence="1 2">
    <name type="scientific">Brevirhabdus pacifica</name>
    <dbReference type="NCBI Taxonomy" id="1267768"/>
    <lineage>
        <taxon>Bacteria</taxon>
        <taxon>Pseudomonadati</taxon>
        <taxon>Pseudomonadota</taxon>
        <taxon>Alphaproteobacteria</taxon>
        <taxon>Rhodobacterales</taxon>
        <taxon>Paracoccaceae</taxon>
        <taxon>Brevirhabdus</taxon>
    </lineage>
</organism>
<proteinExistence type="predicted"/>
<dbReference type="Proteomes" id="UP000187266">
    <property type="component" value="Chromosome"/>
</dbReference>
<keyword evidence="2" id="KW-1185">Reference proteome</keyword>
<reference evidence="1 2" key="1">
    <citation type="submission" date="2017-01" db="EMBL/GenBank/DDBJ databases">
        <title>Genomic analysis of Xuhuaishuia manganoxidans DY6-4.</title>
        <authorList>
            <person name="Wang X."/>
        </authorList>
    </citation>
    <scope>NUCLEOTIDE SEQUENCE [LARGE SCALE GENOMIC DNA]</scope>
    <source>
        <strain evidence="1 2">DY6-4</strain>
    </source>
</reference>
<dbReference type="AlphaFoldDB" id="A0A1U7DKZ1"/>
<name>A0A1U7DKZ1_9RHOB</name>
<dbReference type="EMBL" id="CP019124">
    <property type="protein sequence ID" value="APX90538.1"/>
    <property type="molecule type" value="Genomic_DNA"/>
</dbReference>
<dbReference type="STRING" id="1267768.BV394_13090"/>
<accession>A0A1U7DKZ1</accession>
<evidence type="ECO:0000313" key="2">
    <source>
        <dbReference type="Proteomes" id="UP000187266"/>
    </source>
</evidence>
<gene>
    <name evidence="1" type="ORF">BV394_13090</name>
</gene>
<evidence type="ECO:0000313" key="1">
    <source>
        <dbReference type="EMBL" id="APX90538.1"/>
    </source>
</evidence>